<dbReference type="KEGG" id="qsa:O6P43_013965"/>
<evidence type="ECO:0000313" key="1">
    <source>
        <dbReference type="EMBL" id="KAJ7964100.1"/>
    </source>
</evidence>
<sequence>MCQRHTNTLVNRQHKKLDLAPKSSVRNQIRQQQKASKQHLNNNFYNVTRHSHEIFLKRKCFLVVNG</sequence>
<name>A0AAD7LTN1_QUISA</name>
<dbReference type="Proteomes" id="UP001163823">
    <property type="component" value="Chromosome 6"/>
</dbReference>
<proteinExistence type="predicted"/>
<dbReference type="AlphaFoldDB" id="A0AAD7LTN1"/>
<evidence type="ECO:0000313" key="2">
    <source>
        <dbReference type="Proteomes" id="UP001163823"/>
    </source>
</evidence>
<dbReference type="EMBL" id="JARAOO010000006">
    <property type="protein sequence ID" value="KAJ7964100.1"/>
    <property type="molecule type" value="Genomic_DNA"/>
</dbReference>
<reference evidence="1" key="1">
    <citation type="journal article" date="2023" name="Science">
        <title>Elucidation of the pathway for biosynthesis of saponin adjuvants from the soapbark tree.</title>
        <authorList>
            <person name="Reed J."/>
            <person name="Orme A."/>
            <person name="El-Demerdash A."/>
            <person name="Owen C."/>
            <person name="Martin L.B.B."/>
            <person name="Misra R.C."/>
            <person name="Kikuchi S."/>
            <person name="Rejzek M."/>
            <person name="Martin A.C."/>
            <person name="Harkess A."/>
            <person name="Leebens-Mack J."/>
            <person name="Louveau T."/>
            <person name="Stephenson M.J."/>
            <person name="Osbourn A."/>
        </authorList>
    </citation>
    <scope>NUCLEOTIDE SEQUENCE</scope>
    <source>
        <strain evidence="1">S10</strain>
    </source>
</reference>
<gene>
    <name evidence="1" type="ORF">O6P43_013965</name>
</gene>
<accession>A0AAD7LTN1</accession>
<comment type="caution">
    <text evidence="1">The sequence shown here is derived from an EMBL/GenBank/DDBJ whole genome shotgun (WGS) entry which is preliminary data.</text>
</comment>
<keyword evidence="2" id="KW-1185">Reference proteome</keyword>
<protein>
    <submittedName>
        <fullName evidence="1">Uncharacterized protein</fullName>
    </submittedName>
</protein>
<organism evidence="1 2">
    <name type="scientific">Quillaja saponaria</name>
    <name type="common">Soap bark tree</name>
    <dbReference type="NCBI Taxonomy" id="32244"/>
    <lineage>
        <taxon>Eukaryota</taxon>
        <taxon>Viridiplantae</taxon>
        <taxon>Streptophyta</taxon>
        <taxon>Embryophyta</taxon>
        <taxon>Tracheophyta</taxon>
        <taxon>Spermatophyta</taxon>
        <taxon>Magnoliopsida</taxon>
        <taxon>eudicotyledons</taxon>
        <taxon>Gunneridae</taxon>
        <taxon>Pentapetalae</taxon>
        <taxon>rosids</taxon>
        <taxon>fabids</taxon>
        <taxon>Fabales</taxon>
        <taxon>Quillajaceae</taxon>
        <taxon>Quillaja</taxon>
    </lineage>
</organism>